<dbReference type="Pfam" id="PF02811">
    <property type="entry name" value="PHP"/>
    <property type="match status" value="1"/>
</dbReference>
<dbReference type="RefSeq" id="WP_007489990.1">
    <property type="nucleotide sequence ID" value="NZ_KN174163.1"/>
</dbReference>
<dbReference type="Proteomes" id="UP000029585">
    <property type="component" value="Unassembled WGS sequence"/>
</dbReference>
<reference evidence="2 3" key="1">
    <citation type="submission" date="2011-08" db="EMBL/GenBank/DDBJ databases">
        <title>The Genome Sequence of Clostridium orbiscindens 1_3_50AFAA.</title>
        <authorList>
            <consortium name="The Broad Institute Genome Sequencing Platform"/>
            <person name="Earl A."/>
            <person name="Ward D."/>
            <person name="Feldgarden M."/>
            <person name="Gevers D."/>
            <person name="Daigneault M."/>
            <person name="Strauss J."/>
            <person name="Allen-Vercoe E."/>
            <person name="Young S.K."/>
            <person name="Zeng Q."/>
            <person name="Gargeya S."/>
            <person name="Fitzgerald M."/>
            <person name="Haas B."/>
            <person name="Abouelleil A."/>
            <person name="Alvarado L."/>
            <person name="Arachchi H.M."/>
            <person name="Berlin A."/>
            <person name="Brown A."/>
            <person name="Chapman S.B."/>
            <person name="Chen Z."/>
            <person name="Dunbar C."/>
            <person name="Freedman E."/>
            <person name="Gearin G."/>
            <person name="Gellesch M."/>
            <person name="Goldberg J."/>
            <person name="Griggs A."/>
            <person name="Gujja S."/>
            <person name="Heiman D."/>
            <person name="Howarth C."/>
            <person name="Larson L."/>
            <person name="Lui A."/>
            <person name="MacDonald P.J.P."/>
            <person name="Montmayeur A."/>
            <person name="Murphy C."/>
            <person name="Neiman D."/>
            <person name="Pearson M."/>
            <person name="Priest M."/>
            <person name="Roberts A."/>
            <person name="Saif S."/>
            <person name="Shea T."/>
            <person name="Shenoy N."/>
            <person name="Sisk P."/>
            <person name="Stolte C."/>
            <person name="Sykes S."/>
            <person name="Wortman J."/>
            <person name="Nusbaum C."/>
            <person name="Birren B."/>
        </authorList>
    </citation>
    <scope>NUCLEOTIDE SEQUENCE [LARGE SCALE GENOMIC DNA]</scope>
    <source>
        <strain evidence="2 3">1_3_50AFAA</strain>
    </source>
</reference>
<dbReference type="InterPro" id="IPR016195">
    <property type="entry name" value="Pol/histidinol_Pase-like"/>
</dbReference>
<dbReference type="AlphaFoldDB" id="A0A096B7K6"/>
<dbReference type="GO" id="GO:0035312">
    <property type="term" value="F:5'-3' DNA exonuclease activity"/>
    <property type="evidence" value="ECO:0007669"/>
    <property type="project" value="TreeGrafter"/>
</dbReference>
<dbReference type="PATRIC" id="fig|742738.3.peg.2395"/>
<dbReference type="SUPFAM" id="SSF89550">
    <property type="entry name" value="PHP domain-like"/>
    <property type="match status" value="1"/>
</dbReference>
<accession>A0A096B7K6</accession>
<protein>
    <recommendedName>
        <fullName evidence="1">Polymerase/histidinol phosphatase N-terminal domain-containing protein</fullName>
    </recommendedName>
</protein>
<dbReference type="HOGENOM" id="CLU_097071_0_0_9"/>
<dbReference type="GO" id="GO:0004534">
    <property type="term" value="F:5'-3' RNA exonuclease activity"/>
    <property type="evidence" value="ECO:0007669"/>
    <property type="project" value="TreeGrafter"/>
</dbReference>
<sequence length="236" mass="25967">MKYYYDLHLHSCLSPCGSEDMTPVNLAAMCALAGLDIVALTDHNTCGNCAAFCRAAEERGLLALAGMELCTREEIHVVCLFPTPYHGEEFEAYVSRRLPPLSNHPAVFGHQIYMDAGDLVLGEDPRFLAGHTDIGLEEVSRLAAAFGGAAFPAHIDRPSFSLLGVLGLWMPELGFPLAEVSRQCPPEFRLRPDLAGLRLITNSDAHYLDQVWEAEHAMELPERTAAAVLYWLQGTR</sequence>
<dbReference type="Gene3D" id="3.20.20.140">
    <property type="entry name" value="Metal-dependent hydrolases"/>
    <property type="match status" value="1"/>
</dbReference>
<dbReference type="PANTHER" id="PTHR42924">
    <property type="entry name" value="EXONUCLEASE"/>
    <property type="match status" value="1"/>
</dbReference>
<gene>
    <name evidence="2" type="ORF">HMPREF9460_02326</name>
</gene>
<dbReference type="InterPro" id="IPR003141">
    <property type="entry name" value="Pol/His_phosphatase_N"/>
</dbReference>
<dbReference type="CDD" id="cd07432">
    <property type="entry name" value="PHP_HisPPase"/>
    <property type="match status" value="1"/>
</dbReference>
<keyword evidence="3" id="KW-1185">Reference proteome</keyword>
<evidence type="ECO:0000259" key="1">
    <source>
        <dbReference type="SMART" id="SM00481"/>
    </source>
</evidence>
<proteinExistence type="predicted"/>
<dbReference type="InterPro" id="IPR052018">
    <property type="entry name" value="PHP_domain"/>
</dbReference>
<dbReference type="GeneID" id="63974731"/>
<dbReference type="PANTHER" id="PTHR42924:SF3">
    <property type="entry name" value="POLYMERASE_HISTIDINOL PHOSPHATASE N-TERMINAL DOMAIN-CONTAINING PROTEIN"/>
    <property type="match status" value="1"/>
</dbReference>
<dbReference type="SMART" id="SM00481">
    <property type="entry name" value="POLIIIAc"/>
    <property type="match status" value="1"/>
</dbReference>
<dbReference type="InterPro" id="IPR004013">
    <property type="entry name" value="PHP_dom"/>
</dbReference>
<evidence type="ECO:0000313" key="3">
    <source>
        <dbReference type="Proteomes" id="UP000029585"/>
    </source>
</evidence>
<name>A0A096B7K6_FLAPL</name>
<evidence type="ECO:0000313" key="2">
    <source>
        <dbReference type="EMBL" id="KGF55040.1"/>
    </source>
</evidence>
<feature type="domain" description="Polymerase/histidinol phosphatase N-terminal" evidence="1">
    <location>
        <begin position="5"/>
        <end position="73"/>
    </location>
</feature>
<dbReference type="EMBL" id="ADLO01000068">
    <property type="protein sequence ID" value="KGF55040.1"/>
    <property type="molecule type" value="Genomic_DNA"/>
</dbReference>
<dbReference type="eggNOG" id="COG0613">
    <property type="taxonomic scope" value="Bacteria"/>
</dbReference>
<organism evidence="2 3">
    <name type="scientific">Flavonifractor plautii 1_3_50AFAA</name>
    <dbReference type="NCBI Taxonomy" id="742738"/>
    <lineage>
        <taxon>Bacteria</taxon>
        <taxon>Bacillati</taxon>
        <taxon>Bacillota</taxon>
        <taxon>Clostridia</taxon>
        <taxon>Eubacteriales</taxon>
        <taxon>Oscillospiraceae</taxon>
        <taxon>Flavonifractor</taxon>
    </lineage>
</organism>
<comment type="caution">
    <text evidence="2">The sequence shown here is derived from an EMBL/GenBank/DDBJ whole genome shotgun (WGS) entry which is preliminary data.</text>
</comment>